<gene>
    <name evidence="5" type="ORF">H9980_08355</name>
</gene>
<feature type="signal peptide" evidence="3">
    <location>
        <begin position="1"/>
        <end position="23"/>
    </location>
</feature>
<feature type="compositionally biased region" description="Low complexity" evidence="1">
    <location>
        <begin position="43"/>
        <end position="53"/>
    </location>
</feature>
<evidence type="ECO:0000313" key="6">
    <source>
        <dbReference type="Proteomes" id="UP000886724"/>
    </source>
</evidence>
<keyword evidence="2" id="KW-0812">Transmembrane</keyword>
<keyword evidence="2" id="KW-0472">Membrane</keyword>
<dbReference type="SUPFAM" id="SSF54427">
    <property type="entry name" value="NTF2-like"/>
    <property type="match status" value="1"/>
</dbReference>
<dbReference type="SMART" id="SM00978">
    <property type="entry name" value="Tim44"/>
    <property type="match status" value="1"/>
</dbReference>
<keyword evidence="5" id="KW-0687">Ribonucleoprotein</keyword>
<evidence type="ECO:0000259" key="4">
    <source>
        <dbReference type="SMART" id="SM00978"/>
    </source>
</evidence>
<dbReference type="InterPro" id="IPR007379">
    <property type="entry name" value="Tim44-like_dom"/>
</dbReference>
<reference evidence="5" key="1">
    <citation type="journal article" date="2021" name="PeerJ">
        <title>Extensive microbial diversity within the chicken gut microbiome revealed by metagenomics and culture.</title>
        <authorList>
            <person name="Gilroy R."/>
            <person name="Ravi A."/>
            <person name="Getino M."/>
            <person name="Pursley I."/>
            <person name="Horton D.L."/>
            <person name="Alikhan N.F."/>
            <person name="Baker D."/>
            <person name="Gharbi K."/>
            <person name="Hall N."/>
            <person name="Watson M."/>
            <person name="Adriaenssens E.M."/>
            <person name="Foster-Nyarko E."/>
            <person name="Jarju S."/>
            <person name="Secka A."/>
            <person name="Antonio M."/>
            <person name="Oren A."/>
            <person name="Chaudhuri R.R."/>
            <person name="La Ragione R."/>
            <person name="Hildebrand F."/>
            <person name="Pallen M.J."/>
        </authorList>
    </citation>
    <scope>NUCLEOTIDE SEQUENCE</scope>
    <source>
        <strain evidence="5">ChiGjej1B1-14440</strain>
    </source>
</reference>
<keyword evidence="3" id="KW-0732">Signal</keyword>
<name>A0A9D1XMB7_9FIRM</name>
<dbReference type="Pfam" id="PF04280">
    <property type="entry name" value="Tim44"/>
    <property type="match status" value="1"/>
</dbReference>
<dbReference type="EMBL" id="DXET01000183">
    <property type="protein sequence ID" value="HIX81964.1"/>
    <property type="molecule type" value="Genomic_DNA"/>
</dbReference>
<dbReference type="InterPro" id="IPR032710">
    <property type="entry name" value="NTF2-like_dom_sf"/>
</dbReference>
<accession>A0A9D1XMB7</accession>
<dbReference type="AlphaFoldDB" id="A0A9D1XMB7"/>
<dbReference type="Proteomes" id="UP000886724">
    <property type="component" value="Unassembled WGS sequence"/>
</dbReference>
<reference evidence="5" key="2">
    <citation type="submission" date="2021-04" db="EMBL/GenBank/DDBJ databases">
        <authorList>
            <person name="Gilroy R."/>
        </authorList>
    </citation>
    <scope>NUCLEOTIDE SEQUENCE</scope>
    <source>
        <strain evidence="5">ChiGjej1B1-14440</strain>
    </source>
</reference>
<protein>
    <submittedName>
        <fullName evidence="5">39S ribosomal protein L45</fullName>
    </submittedName>
</protein>
<keyword evidence="2" id="KW-1133">Transmembrane helix</keyword>
<feature type="chain" id="PRO_5038778025" evidence="3">
    <location>
        <begin position="24"/>
        <end position="241"/>
    </location>
</feature>
<dbReference type="Gene3D" id="3.10.450.240">
    <property type="match status" value="1"/>
</dbReference>
<feature type="transmembrane region" description="Helical" evidence="2">
    <location>
        <begin position="62"/>
        <end position="81"/>
    </location>
</feature>
<feature type="region of interest" description="Disordered" evidence="1">
    <location>
        <begin position="27"/>
        <end position="54"/>
    </location>
</feature>
<evidence type="ECO:0000256" key="1">
    <source>
        <dbReference type="SAM" id="MobiDB-lite"/>
    </source>
</evidence>
<evidence type="ECO:0000313" key="5">
    <source>
        <dbReference type="EMBL" id="HIX81964.1"/>
    </source>
</evidence>
<feature type="domain" description="Tim44-like" evidence="4">
    <location>
        <begin position="94"/>
        <end position="235"/>
    </location>
</feature>
<evidence type="ECO:0000256" key="3">
    <source>
        <dbReference type="SAM" id="SignalP"/>
    </source>
</evidence>
<sequence>MKKKVIIIILLVLLIFTPVPVLARAGGGSSGGSGGSSGGGTGRSSHTTRGRSTYNQSPIERLASMAGFSLVMVSIAGFTVYKRRQRAIIMHREVSETLDILDDQDIFWNEKRIKQQVEKCYYAIQEAWSNQNLEVLKQYLSPSLYESWQIKLNWQQFHGQRNVLSNIKLLKHDVVNLYDSTDNNEDYFWVYIEGKMNDKMLDQENQIIESNNDVFVEYWKFIRNENNIYLDQILQQDEFEK</sequence>
<comment type="caution">
    <text evidence="5">The sequence shown here is derived from an EMBL/GenBank/DDBJ whole genome shotgun (WGS) entry which is preliminary data.</text>
</comment>
<organism evidence="5 6">
    <name type="scientific">Candidatus Erysipelatoclostridium merdavium</name>
    <dbReference type="NCBI Taxonomy" id="2838566"/>
    <lineage>
        <taxon>Bacteria</taxon>
        <taxon>Bacillati</taxon>
        <taxon>Bacillota</taxon>
        <taxon>Erysipelotrichia</taxon>
        <taxon>Erysipelotrichales</taxon>
        <taxon>Erysipelotrichales incertae sedis</taxon>
    </lineage>
</organism>
<dbReference type="GO" id="GO:0005840">
    <property type="term" value="C:ribosome"/>
    <property type="evidence" value="ECO:0007669"/>
    <property type="project" value="UniProtKB-KW"/>
</dbReference>
<keyword evidence="5" id="KW-0689">Ribosomal protein</keyword>
<proteinExistence type="predicted"/>
<feature type="compositionally biased region" description="Gly residues" evidence="1">
    <location>
        <begin position="27"/>
        <end position="42"/>
    </location>
</feature>
<evidence type="ECO:0000256" key="2">
    <source>
        <dbReference type="SAM" id="Phobius"/>
    </source>
</evidence>